<dbReference type="Pfam" id="PF09720">
    <property type="entry name" value="Unstab_antitox"/>
    <property type="match status" value="1"/>
</dbReference>
<protein>
    <recommendedName>
        <fullName evidence="3">Addiction module protein</fullName>
    </recommendedName>
</protein>
<proteinExistence type="predicted"/>
<reference evidence="1 2" key="1">
    <citation type="journal article" date="2020" name="Microorganisms">
        <title>Osmotic Adaptation and Compatible Solute Biosynthesis of Phototrophic Bacteria as Revealed from Genome Analyses.</title>
        <authorList>
            <person name="Imhoff J.F."/>
            <person name="Rahn T."/>
            <person name="Kunzel S."/>
            <person name="Keller A."/>
            <person name="Neulinger S.C."/>
        </authorList>
    </citation>
    <scope>NUCLEOTIDE SEQUENCE [LARGE SCALE GENOMIC DNA]</scope>
    <source>
        <strain evidence="1 2">DSM 6210</strain>
    </source>
</reference>
<dbReference type="NCBIfam" id="TIGR02574">
    <property type="entry name" value="stabl_TIGR02574"/>
    <property type="match status" value="1"/>
</dbReference>
<dbReference type="Proteomes" id="UP000748752">
    <property type="component" value="Unassembled WGS sequence"/>
</dbReference>
<evidence type="ECO:0000313" key="2">
    <source>
        <dbReference type="Proteomes" id="UP000748752"/>
    </source>
</evidence>
<accession>A0ABS1CH63</accession>
<evidence type="ECO:0008006" key="3">
    <source>
        <dbReference type="Google" id="ProtNLM"/>
    </source>
</evidence>
<sequence length="77" mass="8782">MNPSNSKLFDDALALPVDERMRLVDTLLKSLNPGSDDLIDAAWHEEAERRLAALDRGEATLVNGEEVFERLRAKYRR</sequence>
<gene>
    <name evidence="1" type="ORF">CKO31_10600</name>
</gene>
<organism evidence="1 2">
    <name type="scientific">Thiohalocapsa halophila</name>
    <dbReference type="NCBI Taxonomy" id="69359"/>
    <lineage>
        <taxon>Bacteria</taxon>
        <taxon>Pseudomonadati</taxon>
        <taxon>Pseudomonadota</taxon>
        <taxon>Gammaproteobacteria</taxon>
        <taxon>Chromatiales</taxon>
        <taxon>Chromatiaceae</taxon>
        <taxon>Thiohalocapsa</taxon>
    </lineage>
</organism>
<evidence type="ECO:0000313" key="1">
    <source>
        <dbReference type="EMBL" id="MBK1631182.1"/>
    </source>
</evidence>
<dbReference type="EMBL" id="NRRV01000022">
    <property type="protein sequence ID" value="MBK1631182.1"/>
    <property type="molecule type" value="Genomic_DNA"/>
</dbReference>
<comment type="caution">
    <text evidence="1">The sequence shown here is derived from an EMBL/GenBank/DDBJ whole genome shotgun (WGS) entry which is preliminary data.</text>
</comment>
<dbReference type="InterPro" id="IPR013406">
    <property type="entry name" value="CHP02574_addiction_mod"/>
</dbReference>
<keyword evidence="2" id="KW-1185">Reference proteome</keyword>
<name>A0ABS1CH63_9GAMM</name>
<dbReference type="RefSeq" id="WP_200236964.1">
    <property type="nucleotide sequence ID" value="NZ_NRRV01000022.1"/>
</dbReference>